<organism evidence="1 2">
    <name type="scientific">Araneus ventricosus</name>
    <name type="common">Orbweaver spider</name>
    <name type="synonym">Epeira ventricosa</name>
    <dbReference type="NCBI Taxonomy" id="182803"/>
    <lineage>
        <taxon>Eukaryota</taxon>
        <taxon>Metazoa</taxon>
        <taxon>Ecdysozoa</taxon>
        <taxon>Arthropoda</taxon>
        <taxon>Chelicerata</taxon>
        <taxon>Arachnida</taxon>
        <taxon>Araneae</taxon>
        <taxon>Araneomorphae</taxon>
        <taxon>Entelegynae</taxon>
        <taxon>Araneoidea</taxon>
        <taxon>Araneidae</taxon>
        <taxon>Araneus</taxon>
    </lineage>
</organism>
<sequence length="92" mass="10701">MTPYRAWSYRERNKILNGGGIIRHALKNDVKNNSPALTVTVTVKTFRNFPMATPPFSHGNVMLTVKNLKWSWNGIYRAKNGSVRQRREEKRK</sequence>
<evidence type="ECO:0000313" key="1">
    <source>
        <dbReference type="EMBL" id="GBM78522.1"/>
    </source>
</evidence>
<evidence type="ECO:0000313" key="2">
    <source>
        <dbReference type="Proteomes" id="UP000499080"/>
    </source>
</evidence>
<protein>
    <submittedName>
        <fullName evidence="1">Uncharacterized protein</fullName>
    </submittedName>
</protein>
<keyword evidence="2" id="KW-1185">Reference proteome</keyword>
<reference evidence="1 2" key="1">
    <citation type="journal article" date="2019" name="Sci. Rep.">
        <title>Orb-weaving spider Araneus ventricosus genome elucidates the spidroin gene catalogue.</title>
        <authorList>
            <person name="Kono N."/>
            <person name="Nakamura H."/>
            <person name="Ohtoshi R."/>
            <person name="Moran D.A.P."/>
            <person name="Shinohara A."/>
            <person name="Yoshida Y."/>
            <person name="Fujiwara M."/>
            <person name="Mori M."/>
            <person name="Tomita M."/>
            <person name="Arakawa K."/>
        </authorList>
    </citation>
    <scope>NUCLEOTIDE SEQUENCE [LARGE SCALE GENOMIC DNA]</scope>
</reference>
<accession>A0A4Y2IN46</accession>
<dbReference type="Proteomes" id="UP000499080">
    <property type="component" value="Unassembled WGS sequence"/>
</dbReference>
<dbReference type="AlphaFoldDB" id="A0A4Y2IN46"/>
<dbReference type="EMBL" id="BGPR01002758">
    <property type="protein sequence ID" value="GBM78522.1"/>
    <property type="molecule type" value="Genomic_DNA"/>
</dbReference>
<proteinExistence type="predicted"/>
<gene>
    <name evidence="1" type="ORF">AVEN_260449_1</name>
</gene>
<comment type="caution">
    <text evidence="1">The sequence shown here is derived from an EMBL/GenBank/DDBJ whole genome shotgun (WGS) entry which is preliminary data.</text>
</comment>
<name>A0A4Y2IN46_ARAVE</name>